<dbReference type="STRING" id="54.SAMN02745121_03665"/>
<dbReference type="Proteomes" id="UP000199400">
    <property type="component" value="Unassembled WGS sequence"/>
</dbReference>
<accession>A0A1I1Z702</accession>
<protein>
    <submittedName>
        <fullName evidence="1">Uncharacterized protein</fullName>
    </submittedName>
</protein>
<keyword evidence="2" id="KW-1185">Reference proteome</keyword>
<proteinExistence type="predicted"/>
<reference evidence="2" key="1">
    <citation type="submission" date="2016-10" db="EMBL/GenBank/DDBJ databases">
        <authorList>
            <person name="Varghese N."/>
            <person name="Submissions S."/>
        </authorList>
    </citation>
    <scope>NUCLEOTIDE SEQUENCE [LARGE SCALE GENOMIC DNA]</scope>
    <source>
        <strain evidence="2">ATCC 25963</strain>
    </source>
</reference>
<evidence type="ECO:0000313" key="1">
    <source>
        <dbReference type="EMBL" id="SFE27467.1"/>
    </source>
</evidence>
<sequence>MSAYDVVFSNPSLDPNHPVEGPVFVNASPRSFVVVLAVELTRDPQQPDARAILHGIDSTEKGQQHVIGFAAPATVHRTTVAVRLAAMEDGKPRPLGVEVATPGAVCTVRVLSASPL</sequence>
<dbReference type="AlphaFoldDB" id="A0A1I1Z702"/>
<dbReference type="EMBL" id="FOMX01000011">
    <property type="protein sequence ID" value="SFE27467.1"/>
    <property type="molecule type" value="Genomic_DNA"/>
</dbReference>
<organism evidence="1 2">
    <name type="scientific">Nannocystis exedens</name>
    <dbReference type="NCBI Taxonomy" id="54"/>
    <lineage>
        <taxon>Bacteria</taxon>
        <taxon>Pseudomonadati</taxon>
        <taxon>Myxococcota</taxon>
        <taxon>Polyangia</taxon>
        <taxon>Nannocystales</taxon>
        <taxon>Nannocystaceae</taxon>
        <taxon>Nannocystis</taxon>
    </lineage>
</organism>
<evidence type="ECO:0000313" key="2">
    <source>
        <dbReference type="Proteomes" id="UP000199400"/>
    </source>
</evidence>
<gene>
    <name evidence="1" type="ORF">SAMN02745121_03665</name>
</gene>
<name>A0A1I1Z702_9BACT</name>
<dbReference type="RefSeq" id="WP_096332793.1">
    <property type="nucleotide sequence ID" value="NZ_FOMX01000011.1"/>
</dbReference>